<dbReference type="AlphaFoldDB" id="A6KBJ8"/>
<evidence type="ECO:0000313" key="2">
    <source>
        <dbReference type="EMBL" id="EDL97534.1"/>
    </source>
</evidence>
<organism evidence="2 3">
    <name type="scientific">Rattus norvegicus</name>
    <name type="common">Rat</name>
    <dbReference type="NCBI Taxonomy" id="10116"/>
    <lineage>
        <taxon>Eukaryota</taxon>
        <taxon>Metazoa</taxon>
        <taxon>Chordata</taxon>
        <taxon>Craniata</taxon>
        <taxon>Vertebrata</taxon>
        <taxon>Euteleostomi</taxon>
        <taxon>Mammalia</taxon>
        <taxon>Eutheria</taxon>
        <taxon>Euarchontoglires</taxon>
        <taxon>Glires</taxon>
        <taxon>Rodentia</taxon>
        <taxon>Myomorpha</taxon>
        <taxon>Muroidea</taxon>
        <taxon>Muridae</taxon>
        <taxon>Murinae</taxon>
        <taxon>Rattus</taxon>
    </lineage>
</organism>
<accession>A6KBJ8</accession>
<reference evidence="2 3" key="1">
    <citation type="submission" date="2005-09" db="EMBL/GenBank/DDBJ databases">
        <authorList>
            <person name="Mural R.J."/>
            <person name="Li P.W."/>
            <person name="Adams M.D."/>
            <person name="Amanatides P.G."/>
            <person name="Baden-Tillson H."/>
            <person name="Barnstead M."/>
            <person name="Chin S.H."/>
            <person name="Dew I."/>
            <person name="Evans C.A."/>
            <person name="Ferriera S."/>
            <person name="Flanigan M."/>
            <person name="Fosler C."/>
            <person name="Glodek A."/>
            <person name="Gu Z."/>
            <person name="Holt R.A."/>
            <person name="Jennings D."/>
            <person name="Kraft C.L."/>
            <person name="Lu F."/>
            <person name="Nguyen T."/>
            <person name="Nusskern D.R."/>
            <person name="Pfannkoch C.M."/>
            <person name="Sitter C."/>
            <person name="Sutton G.G."/>
            <person name="Venter J.C."/>
            <person name="Wang Z."/>
            <person name="Woodage T."/>
            <person name="Zheng X.H."/>
            <person name="Zhong F."/>
        </authorList>
    </citation>
    <scope>NUCLEOTIDE SEQUENCE [LARGE SCALE GENOMIC DNA]</scope>
    <source>
        <strain>BN</strain>
        <strain evidence="3">Sprague-Dawley</strain>
    </source>
</reference>
<evidence type="ECO:0000256" key="1">
    <source>
        <dbReference type="SAM" id="MobiDB-lite"/>
    </source>
</evidence>
<sequence>MPYLELSSGMTSSAHTSLPGPPSGCQGCCSKSRSMDSRNPLAYRTTSCGPPWDQDIEGQATKRIISVQLVSLWGSNLESMP</sequence>
<protein>
    <submittedName>
        <fullName evidence="2">RCG27788, isoform CRA_b</fullName>
    </submittedName>
</protein>
<feature type="region of interest" description="Disordered" evidence="1">
    <location>
        <begin position="1"/>
        <end position="44"/>
    </location>
</feature>
<dbReference type="EMBL" id="CH474034">
    <property type="protein sequence ID" value="EDL97534.1"/>
    <property type="molecule type" value="Genomic_DNA"/>
</dbReference>
<proteinExistence type="predicted"/>
<name>A6KBJ8_RAT</name>
<evidence type="ECO:0000313" key="3">
    <source>
        <dbReference type="Proteomes" id="UP000234681"/>
    </source>
</evidence>
<gene>
    <name evidence="2" type="ORF">rCG_27788</name>
</gene>
<dbReference type="Proteomes" id="UP000234681">
    <property type="component" value="Chromosome 6"/>
</dbReference>